<feature type="compositionally biased region" description="Pro residues" evidence="7">
    <location>
        <begin position="320"/>
        <end position="339"/>
    </location>
</feature>
<keyword evidence="3 6" id="KW-0547">Nucleotide-binding</keyword>
<feature type="region of interest" description="Disordered" evidence="7">
    <location>
        <begin position="193"/>
        <end position="214"/>
    </location>
</feature>
<evidence type="ECO:0000256" key="2">
    <source>
        <dbReference type="ARBA" id="ARBA00022679"/>
    </source>
</evidence>
<gene>
    <name evidence="9" type="ORF">TSOC_003329</name>
</gene>
<feature type="compositionally biased region" description="Low complexity" evidence="7">
    <location>
        <begin position="103"/>
        <end position="117"/>
    </location>
</feature>
<feature type="region of interest" description="Disordered" evidence="7">
    <location>
        <begin position="1"/>
        <end position="135"/>
    </location>
</feature>
<dbReference type="InterPro" id="IPR030616">
    <property type="entry name" value="Aur-like"/>
</dbReference>
<feature type="compositionally biased region" description="Acidic residues" evidence="7">
    <location>
        <begin position="600"/>
        <end position="619"/>
    </location>
</feature>
<dbReference type="OrthoDB" id="377346at2759"/>
<evidence type="ECO:0000256" key="4">
    <source>
        <dbReference type="ARBA" id="ARBA00022777"/>
    </source>
</evidence>
<dbReference type="SUPFAM" id="SSF56112">
    <property type="entry name" value="Protein kinase-like (PK-like)"/>
    <property type="match status" value="1"/>
</dbReference>
<sequence length="677" mass="73740">MLSKGLKKFKDRIFSSSRKDGSQSGTDYSEGPESPGNVAGNSFRKFSSIKSKNSSYAERPPDLVATSSMRSNASAAHSILLKESPMLEATSNSPGAHVLPPVQISSSQNSFSSKSQQPPNLGGMTPSSGRRKSTPAALDMVLRTAEGKAAVEQLLQPGQNKLVFGNYFAGTSAAARDQAAAVAAAEKQRARAAATGPLMHAPKPPQVSSAPAPLHARPSLPALHAVQADISMATVPEDVAMDDVQQQQQQQQQQLAQQNSMKKHVTDSVSSMHAGYMPSSPSAPLKVLHPTPPPHQQPHSLPSVSNSHSAPQIPTQPLIVAPPPPPVPSPAVSPTPPQQPVAVEEATTSNRSGSKLVSLSPQLPAAMQRKYWSLADYNIIRKMYTGYASTVYQAMCKKSLEMVALKVYHMSNLCELNHYQVFREVRVHSSLQHQHVIHLFAAFQEGTDVVLVQEYAEGGDLYRLLHKNGGRLSERQAVEMVLHPFLLALHYLHMRGIMHSVDRIMHSVPEFPAKVSEFAKDFICQCLRKHPGDRPTVMELLHHPWIRTFQRRTSMRITTMPRRRSSVVFNPGSLTTAHGAGGGGAGMMERAYNTPPQEAAEGEAEEEQQAEEEEEEEPILDCGPLPAPMETDVNEMTPEQIERMIMKLQVAKAQAIAKSDSQRTGSFAMQSAQPLQI</sequence>
<dbReference type="Pfam" id="PF00069">
    <property type="entry name" value="Pkinase"/>
    <property type="match status" value="1"/>
</dbReference>
<dbReference type="Gene3D" id="1.10.510.10">
    <property type="entry name" value="Transferase(Phosphotransferase) domain 1"/>
    <property type="match status" value="2"/>
</dbReference>
<feature type="compositionally biased region" description="Basic residues" evidence="7">
    <location>
        <begin position="1"/>
        <end position="10"/>
    </location>
</feature>
<feature type="non-terminal residue" evidence="9">
    <location>
        <position position="677"/>
    </location>
</feature>
<feature type="region of interest" description="Disordered" evidence="7">
    <location>
        <begin position="241"/>
        <end position="356"/>
    </location>
</feature>
<evidence type="ECO:0000256" key="5">
    <source>
        <dbReference type="ARBA" id="ARBA00022840"/>
    </source>
</evidence>
<reference evidence="9 10" key="1">
    <citation type="journal article" date="2017" name="Mol. Biol. Evol.">
        <title>The 4-celled Tetrabaena socialis nuclear genome reveals the essential components for genetic control of cell number at the origin of multicellularity in the volvocine lineage.</title>
        <authorList>
            <person name="Featherston J."/>
            <person name="Arakaki Y."/>
            <person name="Hanschen E.R."/>
            <person name="Ferris P.J."/>
            <person name="Michod R.E."/>
            <person name="Olson B.J.S.C."/>
            <person name="Nozaki H."/>
            <person name="Durand P.M."/>
        </authorList>
    </citation>
    <scope>NUCLEOTIDE SEQUENCE [LARGE SCALE GENOMIC DNA]</scope>
    <source>
        <strain evidence="9 10">NIES-571</strain>
    </source>
</reference>
<feature type="region of interest" description="Disordered" evidence="7">
    <location>
        <begin position="567"/>
        <end position="639"/>
    </location>
</feature>
<keyword evidence="5 6" id="KW-0067">ATP-binding</keyword>
<dbReference type="EMBL" id="PGGS01000071">
    <property type="protein sequence ID" value="PNH09977.1"/>
    <property type="molecule type" value="Genomic_DNA"/>
</dbReference>
<dbReference type="Proteomes" id="UP000236333">
    <property type="component" value="Unassembled WGS sequence"/>
</dbReference>
<keyword evidence="2" id="KW-0808">Transferase</keyword>
<feature type="binding site" evidence="6">
    <location>
        <position position="406"/>
    </location>
    <ligand>
        <name>ATP</name>
        <dbReference type="ChEBI" id="CHEBI:30616"/>
    </ligand>
</feature>
<protein>
    <submittedName>
        <fullName evidence="9">Serine/threonine-protein kinase Aurora-3</fullName>
    </submittedName>
</protein>
<name>A0A2J8ABV7_9CHLO</name>
<evidence type="ECO:0000256" key="7">
    <source>
        <dbReference type="SAM" id="MobiDB-lite"/>
    </source>
</evidence>
<feature type="region of interest" description="Disordered" evidence="7">
    <location>
        <begin position="653"/>
        <end position="677"/>
    </location>
</feature>
<comment type="caution">
    <text evidence="9">The sequence shown here is derived from an EMBL/GenBank/DDBJ whole genome shotgun (WGS) entry which is preliminary data.</text>
</comment>
<dbReference type="Gene3D" id="3.30.200.20">
    <property type="entry name" value="Phosphorylase Kinase, domain 1"/>
    <property type="match status" value="1"/>
</dbReference>
<feature type="compositionally biased region" description="Polar residues" evidence="7">
    <location>
        <begin position="662"/>
        <end position="677"/>
    </location>
</feature>
<accession>A0A2J8ABV7</accession>
<evidence type="ECO:0000256" key="1">
    <source>
        <dbReference type="ARBA" id="ARBA00022527"/>
    </source>
</evidence>
<feature type="compositionally biased region" description="Low complexity" evidence="7">
    <location>
        <begin position="245"/>
        <end position="258"/>
    </location>
</feature>
<organism evidence="9 10">
    <name type="scientific">Tetrabaena socialis</name>
    <dbReference type="NCBI Taxonomy" id="47790"/>
    <lineage>
        <taxon>Eukaryota</taxon>
        <taxon>Viridiplantae</taxon>
        <taxon>Chlorophyta</taxon>
        <taxon>core chlorophytes</taxon>
        <taxon>Chlorophyceae</taxon>
        <taxon>CS clade</taxon>
        <taxon>Chlamydomonadales</taxon>
        <taxon>Tetrabaenaceae</taxon>
        <taxon>Tetrabaena</taxon>
    </lineage>
</organism>
<evidence type="ECO:0000256" key="3">
    <source>
        <dbReference type="ARBA" id="ARBA00022741"/>
    </source>
</evidence>
<feature type="compositionally biased region" description="Polar residues" evidence="7">
    <location>
        <begin position="65"/>
        <end position="75"/>
    </location>
</feature>
<evidence type="ECO:0000259" key="8">
    <source>
        <dbReference type="PROSITE" id="PS50011"/>
    </source>
</evidence>
<dbReference type="InterPro" id="IPR011009">
    <property type="entry name" value="Kinase-like_dom_sf"/>
</dbReference>
<evidence type="ECO:0000313" key="10">
    <source>
        <dbReference type="Proteomes" id="UP000236333"/>
    </source>
</evidence>
<proteinExistence type="predicted"/>
<feature type="compositionally biased region" description="Polar residues" evidence="7">
    <location>
        <begin position="346"/>
        <end position="356"/>
    </location>
</feature>
<keyword evidence="1" id="KW-0723">Serine/threonine-protein kinase</keyword>
<dbReference type="GO" id="GO:0005524">
    <property type="term" value="F:ATP binding"/>
    <property type="evidence" value="ECO:0007669"/>
    <property type="project" value="UniProtKB-KW"/>
</dbReference>
<keyword evidence="4 9" id="KW-0418">Kinase</keyword>
<dbReference type="PROSITE" id="PS50011">
    <property type="entry name" value="PROTEIN_KINASE_DOM"/>
    <property type="match status" value="1"/>
</dbReference>
<dbReference type="AlphaFoldDB" id="A0A2J8ABV7"/>
<dbReference type="GO" id="GO:0004674">
    <property type="term" value="F:protein serine/threonine kinase activity"/>
    <property type="evidence" value="ECO:0007669"/>
    <property type="project" value="UniProtKB-KW"/>
</dbReference>
<dbReference type="InterPro" id="IPR000719">
    <property type="entry name" value="Prot_kinase_dom"/>
</dbReference>
<feature type="binding site" evidence="6">
    <location>
        <begin position="454"/>
        <end position="456"/>
    </location>
    <ligand>
        <name>ATP</name>
        <dbReference type="ChEBI" id="CHEBI:30616"/>
    </ligand>
</feature>
<dbReference type="PANTHER" id="PTHR24350">
    <property type="entry name" value="SERINE/THREONINE-PROTEIN KINASE IAL-RELATED"/>
    <property type="match status" value="1"/>
</dbReference>
<feature type="compositionally biased region" description="Polar residues" evidence="7">
    <location>
        <begin position="44"/>
        <end position="56"/>
    </location>
</feature>
<keyword evidence="10" id="KW-1185">Reference proteome</keyword>
<feature type="domain" description="Protein kinase" evidence="8">
    <location>
        <begin position="377"/>
        <end position="677"/>
    </location>
</feature>
<evidence type="ECO:0000313" key="9">
    <source>
        <dbReference type="EMBL" id="PNH09977.1"/>
    </source>
</evidence>
<evidence type="ECO:0000256" key="6">
    <source>
        <dbReference type="PIRSR" id="PIRSR630616-2"/>
    </source>
</evidence>
<feature type="compositionally biased region" description="Basic and acidic residues" evidence="7">
    <location>
        <begin position="11"/>
        <end position="21"/>
    </location>
</feature>